<accession>A0AAD1WQ09</accession>
<sequence length="106" mass="11647">MTAIFGTHAGYGPGVHSLRHPGDDLMGTRQRTPEHLTAASRQLTILYKLQTRAMTNHDHLHNHNAVLTDALDTLPLTHQKQGGAQSPIDNQRLLKLLAGKVTPRTC</sequence>
<name>A0AAD1WQ09_PELCU</name>
<protein>
    <submittedName>
        <fullName evidence="1">Uncharacterized protein</fullName>
    </submittedName>
</protein>
<dbReference type="EMBL" id="OW240920">
    <property type="protein sequence ID" value="CAH2316647.1"/>
    <property type="molecule type" value="Genomic_DNA"/>
</dbReference>
<proteinExistence type="predicted"/>
<organism evidence="1 2">
    <name type="scientific">Pelobates cultripes</name>
    <name type="common">Western spadefoot toad</name>
    <dbReference type="NCBI Taxonomy" id="61616"/>
    <lineage>
        <taxon>Eukaryota</taxon>
        <taxon>Metazoa</taxon>
        <taxon>Chordata</taxon>
        <taxon>Craniata</taxon>
        <taxon>Vertebrata</taxon>
        <taxon>Euteleostomi</taxon>
        <taxon>Amphibia</taxon>
        <taxon>Batrachia</taxon>
        <taxon>Anura</taxon>
        <taxon>Pelobatoidea</taxon>
        <taxon>Pelobatidae</taxon>
        <taxon>Pelobates</taxon>
    </lineage>
</organism>
<evidence type="ECO:0000313" key="1">
    <source>
        <dbReference type="EMBL" id="CAH2316647.1"/>
    </source>
</evidence>
<dbReference type="Proteomes" id="UP001295444">
    <property type="component" value="Chromosome 09"/>
</dbReference>
<dbReference type="AlphaFoldDB" id="A0AAD1WQ09"/>
<gene>
    <name evidence="1" type="ORF">PECUL_23A038585</name>
</gene>
<keyword evidence="2" id="KW-1185">Reference proteome</keyword>
<evidence type="ECO:0000313" key="2">
    <source>
        <dbReference type="Proteomes" id="UP001295444"/>
    </source>
</evidence>
<reference evidence="1" key="1">
    <citation type="submission" date="2022-03" db="EMBL/GenBank/DDBJ databases">
        <authorList>
            <person name="Alioto T."/>
            <person name="Alioto T."/>
            <person name="Gomez Garrido J."/>
        </authorList>
    </citation>
    <scope>NUCLEOTIDE SEQUENCE</scope>
</reference>